<reference evidence="2 3" key="1">
    <citation type="journal article" date="2013" name="Curr. Biol.">
        <title>The Genome of the Foraminiferan Reticulomyxa filosa.</title>
        <authorList>
            <person name="Glockner G."/>
            <person name="Hulsmann N."/>
            <person name="Schleicher M."/>
            <person name="Noegel A.A."/>
            <person name="Eichinger L."/>
            <person name="Gallinger C."/>
            <person name="Pawlowski J."/>
            <person name="Sierra R."/>
            <person name="Euteneuer U."/>
            <person name="Pillet L."/>
            <person name="Moustafa A."/>
            <person name="Platzer M."/>
            <person name="Groth M."/>
            <person name="Szafranski K."/>
            <person name="Schliwa M."/>
        </authorList>
    </citation>
    <scope>NUCLEOTIDE SEQUENCE [LARGE SCALE GENOMIC DNA]</scope>
</reference>
<gene>
    <name evidence="2" type="ORF">RFI_35541</name>
</gene>
<dbReference type="OrthoDB" id="4843387at2759"/>
<protein>
    <recommendedName>
        <fullName evidence="1">Transposase Tc1-like domain-containing protein</fullName>
    </recommendedName>
</protein>
<dbReference type="Proteomes" id="UP000023152">
    <property type="component" value="Unassembled WGS sequence"/>
</dbReference>
<dbReference type="Pfam" id="PF01498">
    <property type="entry name" value="HTH_Tnp_Tc3_2"/>
    <property type="match status" value="1"/>
</dbReference>
<dbReference type="GO" id="GO:0006313">
    <property type="term" value="P:DNA transposition"/>
    <property type="evidence" value="ECO:0007669"/>
    <property type="project" value="InterPro"/>
</dbReference>
<dbReference type="EMBL" id="ASPP01037168">
    <property type="protein sequence ID" value="ETO01898.1"/>
    <property type="molecule type" value="Genomic_DNA"/>
</dbReference>
<dbReference type="GO" id="GO:0015074">
    <property type="term" value="P:DNA integration"/>
    <property type="evidence" value="ECO:0007669"/>
    <property type="project" value="InterPro"/>
</dbReference>
<proteinExistence type="predicted"/>
<dbReference type="AlphaFoldDB" id="X6LJ04"/>
<organism evidence="2 3">
    <name type="scientific">Reticulomyxa filosa</name>
    <dbReference type="NCBI Taxonomy" id="46433"/>
    <lineage>
        <taxon>Eukaryota</taxon>
        <taxon>Sar</taxon>
        <taxon>Rhizaria</taxon>
        <taxon>Retaria</taxon>
        <taxon>Foraminifera</taxon>
        <taxon>Monothalamids</taxon>
        <taxon>Reticulomyxidae</taxon>
        <taxon>Reticulomyxa</taxon>
    </lineage>
</organism>
<dbReference type="GO" id="GO:0003677">
    <property type="term" value="F:DNA binding"/>
    <property type="evidence" value="ECO:0007669"/>
    <property type="project" value="InterPro"/>
</dbReference>
<dbReference type="SUPFAM" id="SSF46689">
    <property type="entry name" value="Homeodomain-like"/>
    <property type="match status" value="1"/>
</dbReference>
<sequence length="143" mass="16661">MNSNEVYRIIFRFEMAKHISLFMKGVAVDMLIGGFSIRSFAKKFGVSPASVIMWRTLYHDKGISKIVRWIVSGKCETVKNVKKELDNDNETKVLYATVTRTLKRNDLIAVTKKKKPNLEENHINVRLEFANEHKSWTVDDWKK</sequence>
<feature type="domain" description="Transposase Tc1-like" evidence="1">
    <location>
        <begin position="66"/>
        <end position="134"/>
    </location>
</feature>
<accession>X6LJ04</accession>
<evidence type="ECO:0000259" key="1">
    <source>
        <dbReference type="Pfam" id="PF01498"/>
    </source>
</evidence>
<keyword evidence="3" id="KW-1185">Reference proteome</keyword>
<dbReference type="InterPro" id="IPR002492">
    <property type="entry name" value="Transposase_Tc1-like"/>
</dbReference>
<name>X6LJ04_RETFI</name>
<evidence type="ECO:0000313" key="2">
    <source>
        <dbReference type="EMBL" id="ETO01898.1"/>
    </source>
</evidence>
<feature type="non-terminal residue" evidence="2">
    <location>
        <position position="143"/>
    </location>
</feature>
<dbReference type="InterPro" id="IPR009057">
    <property type="entry name" value="Homeodomain-like_sf"/>
</dbReference>
<evidence type="ECO:0000313" key="3">
    <source>
        <dbReference type="Proteomes" id="UP000023152"/>
    </source>
</evidence>
<comment type="caution">
    <text evidence="2">The sequence shown here is derived from an EMBL/GenBank/DDBJ whole genome shotgun (WGS) entry which is preliminary data.</text>
</comment>